<dbReference type="EMBL" id="ADBL01001903">
    <property type="status" value="NOT_ANNOTATED_CDS"/>
    <property type="molecule type" value="Genomic_DNA"/>
</dbReference>
<dbReference type="VEuPathDB" id="FungiDB:MAPG_07845"/>
<dbReference type="AlphaFoldDB" id="A0A0C4CSH7"/>
<protein>
    <submittedName>
        <fullName evidence="2 3">Uncharacterized protein</fullName>
    </submittedName>
</protein>
<dbReference type="Proteomes" id="UP000011715">
    <property type="component" value="Unassembled WGS sequence"/>
</dbReference>
<name>A0A0C4CSH7_MAGP6</name>
<dbReference type="EMBL" id="GL876972">
    <property type="protein sequence ID" value="KLU88863.1"/>
    <property type="molecule type" value="Genomic_DNA"/>
</dbReference>
<reference evidence="3" key="5">
    <citation type="submission" date="2015-06" db="UniProtKB">
        <authorList>
            <consortium name="EnsemblFungi"/>
        </authorList>
    </citation>
    <scope>IDENTIFICATION</scope>
    <source>
        <strain evidence="3">ATCC 64411</strain>
    </source>
</reference>
<feature type="region of interest" description="Disordered" evidence="1">
    <location>
        <begin position="91"/>
        <end position="115"/>
    </location>
</feature>
<gene>
    <name evidence="2" type="ORF">MAPG_07845</name>
</gene>
<evidence type="ECO:0000256" key="1">
    <source>
        <dbReference type="SAM" id="MobiDB-lite"/>
    </source>
</evidence>
<reference evidence="2" key="1">
    <citation type="submission" date="2010-05" db="EMBL/GenBank/DDBJ databases">
        <title>The Genome Sequence of Magnaporthe poae strain ATCC 64411.</title>
        <authorList>
            <consortium name="The Broad Institute Genome Sequencing Platform"/>
            <consortium name="Broad Institute Genome Sequencing Center for Infectious Disease"/>
            <person name="Ma L.-J."/>
            <person name="Dead R."/>
            <person name="Young S."/>
            <person name="Zeng Q."/>
            <person name="Koehrsen M."/>
            <person name="Alvarado L."/>
            <person name="Berlin A."/>
            <person name="Chapman S.B."/>
            <person name="Chen Z."/>
            <person name="Freedman E."/>
            <person name="Gellesch M."/>
            <person name="Goldberg J."/>
            <person name="Griggs A."/>
            <person name="Gujja S."/>
            <person name="Heilman E.R."/>
            <person name="Heiman D."/>
            <person name="Hepburn T."/>
            <person name="Howarth C."/>
            <person name="Jen D."/>
            <person name="Larson L."/>
            <person name="Mehta T."/>
            <person name="Neiman D."/>
            <person name="Pearson M."/>
            <person name="Roberts A."/>
            <person name="Saif S."/>
            <person name="Shea T."/>
            <person name="Shenoy N."/>
            <person name="Sisk P."/>
            <person name="Stolte C."/>
            <person name="Sykes S."/>
            <person name="Walk T."/>
            <person name="White J."/>
            <person name="Yandava C."/>
            <person name="Haas B."/>
            <person name="Nusbaum C."/>
            <person name="Birren B."/>
        </authorList>
    </citation>
    <scope>NUCLEOTIDE SEQUENCE</scope>
    <source>
        <strain evidence="2">ATCC 64411</strain>
    </source>
</reference>
<proteinExistence type="predicted"/>
<dbReference type="EnsemblFungi" id="MAPG_07845T1">
    <property type="protein sequence ID" value="MAPG_07845T1"/>
    <property type="gene ID" value="MAPG_07845"/>
</dbReference>
<keyword evidence="4" id="KW-1185">Reference proteome</keyword>
<reference evidence="2" key="3">
    <citation type="submission" date="2011-03" db="EMBL/GenBank/DDBJ databases">
        <title>Annotation of Magnaporthe poae ATCC 64411.</title>
        <authorList>
            <person name="Ma L.-J."/>
            <person name="Dead R."/>
            <person name="Young S.K."/>
            <person name="Zeng Q."/>
            <person name="Gargeya S."/>
            <person name="Fitzgerald M."/>
            <person name="Haas B."/>
            <person name="Abouelleil A."/>
            <person name="Alvarado L."/>
            <person name="Arachchi H.M."/>
            <person name="Berlin A."/>
            <person name="Brown A."/>
            <person name="Chapman S.B."/>
            <person name="Chen Z."/>
            <person name="Dunbar C."/>
            <person name="Freedman E."/>
            <person name="Gearin G."/>
            <person name="Gellesch M."/>
            <person name="Goldberg J."/>
            <person name="Griggs A."/>
            <person name="Gujja S."/>
            <person name="Heiman D."/>
            <person name="Howarth C."/>
            <person name="Larson L."/>
            <person name="Lui A."/>
            <person name="MacDonald P.J.P."/>
            <person name="Mehta T."/>
            <person name="Montmayeur A."/>
            <person name="Murphy C."/>
            <person name="Neiman D."/>
            <person name="Pearson M."/>
            <person name="Priest M."/>
            <person name="Roberts A."/>
            <person name="Saif S."/>
            <person name="Shea T."/>
            <person name="Shenoy N."/>
            <person name="Sisk P."/>
            <person name="Stolte C."/>
            <person name="Sykes S."/>
            <person name="Yandava C."/>
            <person name="Wortman J."/>
            <person name="Nusbaum C."/>
            <person name="Birren B."/>
        </authorList>
    </citation>
    <scope>NUCLEOTIDE SEQUENCE</scope>
    <source>
        <strain evidence="2">ATCC 64411</strain>
    </source>
</reference>
<dbReference type="EMBL" id="GL876972">
    <property type="protein sequence ID" value="KLU88864.1"/>
    <property type="molecule type" value="Genomic_DNA"/>
</dbReference>
<accession>A0A0C4CSH7</accession>
<dbReference type="EnsemblFungi" id="MAPG_07845T0">
    <property type="protein sequence ID" value="MAPG_07845T0"/>
    <property type="gene ID" value="MAPG_07845"/>
</dbReference>
<evidence type="ECO:0000313" key="2">
    <source>
        <dbReference type="EMBL" id="KLU88863.1"/>
    </source>
</evidence>
<reference evidence="3" key="4">
    <citation type="journal article" date="2015" name="G3 (Bethesda)">
        <title>Genome sequences of three phytopathogenic species of the Magnaporthaceae family of fungi.</title>
        <authorList>
            <person name="Okagaki L.H."/>
            <person name="Nunes C.C."/>
            <person name="Sailsbery J."/>
            <person name="Clay B."/>
            <person name="Brown D."/>
            <person name="John T."/>
            <person name="Oh Y."/>
            <person name="Young N."/>
            <person name="Fitzgerald M."/>
            <person name="Haas B.J."/>
            <person name="Zeng Q."/>
            <person name="Young S."/>
            <person name="Adiconis X."/>
            <person name="Fan L."/>
            <person name="Levin J.Z."/>
            <person name="Mitchell T.K."/>
            <person name="Okubara P.A."/>
            <person name="Farman M.L."/>
            <person name="Kohn L.M."/>
            <person name="Birren B."/>
            <person name="Ma L.-J."/>
            <person name="Dean R.A."/>
        </authorList>
    </citation>
    <scope>NUCLEOTIDE SEQUENCE</scope>
    <source>
        <strain evidence="3">ATCC 64411 / 73-15</strain>
    </source>
</reference>
<sequence>MTRPKFYVTSKSALERSQQTAADGGRLAMEADLGLCVISRAGTKEREDYSTQRATHSQPHGPLKTTVSFLLPRWCHYGLCIMAKQGREHRRGVREPPIAQSGPTRRRTVGRGTSQQQRCKIHPLLFDHPFSHGLPWQVWQNKNNDTRRGAVSGMRRSAVHASFWLDPAGNGSSAFNDAPRNAASPIFVSVELHVERIRKVQAS</sequence>
<organism evidence="3 4">
    <name type="scientific">Magnaporthiopsis poae (strain ATCC 64411 / 73-15)</name>
    <name type="common">Kentucky bluegrass fungus</name>
    <name type="synonym">Magnaporthe poae</name>
    <dbReference type="NCBI Taxonomy" id="644358"/>
    <lineage>
        <taxon>Eukaryota</taxon>
        <taxon>Fungi</taxon>
        <taxon>Dikarya</taxon>
        <taxon>Ascomycota</taxon>
        <taxon>Pezizomycotina</taxon>
        <taxon>Sordariomycetes</taxon>
        <taxon>Sordariomycetidae</taxon>
        <taxon>Magnaporthales</taxon>
        <taxon>Magnaporthaceae</taxon>
        <taxon>Magnaporthiopsis</taxon>
    </lineage>
</organism>
<evidence type="ECO:0000313" key="3">
    <source>
        <dbReference type="EnsemblFungi" id="MAPG_07845T1"/>
    </source>
</evidence>
<reference evidence="4" key="2">
    <citation type="submission" date="2010-05" db="EMBL/GenBank/DDBJ databases">
        <title>The genome sequence of Magnaporthe poae strain ATCC 64411.</title>
        <authorList>
            <person name="Ma L.-J."/>
            <person name="Dead R."/>
            <person name="Young S."/>
            <person name="Zeng Q."/>
            <person name="Koehrsen M."/>
            <person name="Alvarado L."/>
            <person name="Berlin A."/>
            <person name="Chapman S.B."/>
            <person name="Chen Z."/>
            <person name="Freedman E."/>
            <person name="Gellesch M."/>
            <person name="Goldberg J."/>
            <person name="Griggs A."/>
            <person name="Gujja S."/>
            <person name="Heilman E.R."/>
            <person name="Heiman D."/>
            <person name="Hepburn T."/>
            <person name="Howarth C."/>
            <person name="Jen D."/>
            <person name="Larson L."/>
            <person name="Mehta T."/>
            <person name="Neiman D."/>
            <person name="Pearson M."/>
            <person name="Roberts A."/>
            <person name="Saif S."/>
            <person name="Shea T."/>
            <person name="Shenoy N."/>
            <person name="Sisk P."/>
            <person name="Stolte C."/>
            <person name="Sykes S."/>
            <person name="Walk T."/>
            <person name="White J."/>
            <person name="Yandava C."/>
            <person name="Haas B."/>
            <person name="Nusbaum C."/>
            <person name="Birren B."/>
        </authorList>
    </citation>
    <scope>NUCLEOTIDE SEQUENCE [LARGE SCALE GENOMIC DNA]</scope>
    <source>
        <strain evidence="4">ATCC 64411 / 73-15</strain>
    </source>
</reference>
<evidence type="ECO:0000313" key="4">
    <source>
        <dbReference type="Proteomes" id="UP000011715"/>
    </source>
</evidence>